<protein>
    <submittedName>
        <fullName evidence="1">Uncharacterized protein</fullName>
    </submittedName>
</protein>
<name>A0A4R6CW10_9LACO</name>
<dbReference type="RefSeq" id="WP_005729224.1">
    <property type="nucleotide sequence ID" value="NZ_CAZZQD010000001.1"/>
</dbReference>
<dbReference type="Proteomes" id="UP000295195">
    <property type="component" value="Unassembled WGS sequence"/>
</dbReference>
<gene>
    <name evidence="1" type="ORF">CEE75_00375</name>
</gene>
<dbReference type="AlphaFoldDB" id="A0A4R6CW10"/>
<proteinExistence type="predicted"/>
<reference evidence="1 2" key="1">
    <citation type="submission" date="2017-06" db="EMBL/GenBank/DDBJ databases">
        <authorList>
            <person name="Swanenburg J."/>
            <person name="Kort R."/>
        </authorList>
    </citation>
    <scope>NUCLEOTIDE SEQUENCE [LARGE SCALE GENOMIC DNA]</scope>
    <source>
        <strain evidence="1 2">RL05</strain>
    </source>
</reference>
<accession>A0A4R6CW10</accession>
<evidence type="ECO:0000313" key="2">
    <source>
        <dbReference type="Proteomes" id="UP000295195"/>
    </source>
</evidence>
<organism evidence="1 2">
    <name type="scientific">Lactobacillus crispatus</name>
    <dbReference type="NCBI Taxonomy" id="47770"/>
    <lineage>
        <taxon>Bacteria</taxon>
        <taxon>Bacillati</taxon>
        <taxon>Bacillota</taxon>
        <taxon>Bacilli</taxon>
        <taxon>Lactobacillales</taxon>
        <taxon>Lactobacillaceae</taxon>
        <taxon>Lactobacillus</taxon>
    </lineage>
</organism>
<sequence length="148" mass="17155">MLTNSQNIILKDQLTQNDIDHLIKKWDLDPTIFTYPNSSIEVARFIPIDSNKLKNGHLLVSFDLLSNDLPIEQELIPIFTIFDQNHLFIGTTRSLSELKPQENIIETIFQSLCIQIKHLHAELVTIKQKIDHLDQAARRTTKTKELKK</sequence>
<evidence type="ECO:0000313" key="1">
    <source>
        <dbReference type="EMBL" id="TDN34594.1"/>
    </source>
</evidence>
<dbReference type="EMBL" id="NKLP01000006">
    <property type="protein sequence ID" value="TDN34594.1"/>
    <property type="molecule type" value="Genomic_DNA"/>
</dbReference>
<comment type="caution">
    <text evidence="1">The sequence shown here is derived from an EMBL/GenBank/DDBJ whole genome shotgun (WGS) entry which is preliminary data.</text>
</comment>